<reference evidence="1" key="1">
    <citation type="submission" date="2016-10" db="EMBL/GenBank/DDBJ databases">
        <authorList>
            <person name="de Groot N.N."/>
        </authorList>
    </citation>
    <scope>NUCLEOTIDE SEQUENCE</scope>
</reference>
<accession>A0A1W1CIK9</accession>
<name>A0A1W1CIK9_9ZZZZ</name>
<evidence type="ECO:0000313" key="1">
    <source>
        <dbReference type="EMBL" id="SFV65501.1"/>
    </source>
</evidence>
<sequence>MSKKANELGVIRGQAINFGRYADSDNVDTNFLKSKVDEIKTYIPGLEYSDKEIENEEFRRDFLNITSTLLKLQSGLTVSDKELTRFEQSMGTLERNKNTNFIGVKKKLEDVRNGFLGIKAIDPQYFNIKYGDSIRGLSTSIELIDKAIRRKKKAIVDIKGRNGFHVKMNPFDVFGDMDD</sequence>
<protein>
    <submittedName>
        <fullName evidence="1">Uncharacterized protein</fullName>
    </submittedName>
</protein>
<organism evidence="1">
    <name type="scientific">hydrothermal vent metagenome</name>
    <dbReference type="NCBI Taxonomy" id="652676"/>
    <lineage>
        <taxon>unclassified sequences</taxon>
        <taxon>metagenomes</taxon>
        <taxon>ecological metagenomes</taxon>
    </lineage>
</organism>
<gene>
    <name evidence="1" type="ORF">MNB_SV-14-112</name>
</gene>
<dbReference type="AlphaFoldDB" id="A0A1W1CIK9"/>
<dbReference type="EMBL" id="FPHN01000187">
    <property type="protein sequence ID" value="SFV65501.1"/>
    <property type="molecule type" value="Genomic_DNA"/>
</dbReference>
<proteinExistence type="predicted"/>